<proteinExistence type="predicted"/>
<keyword evidence="2" id="KW-0808">Transferase</keyword>
<feature type="domain" description="Methyltransferase" evidence="1">
    <location>
        <begin position="53"/>
        <end position="148"/>
    </location>
</feature>
<accession>A0A3M0GBQ8</accession>
<name>A0A3M0GBQ8_9ACTN</name>
<dbReference type="RefSeq" id="WP_121901039.1">
    <property type="nucleotide sequence ID" value="NZ_REFW01000001.1"/>
</dbReference>
<evidence type="ECO:0000259" key="1">
    <source>
        <dbReference type="Pfam" id="PF13649"/>
    </source>
</evidence>
<reference evidence="2 3" key="1">
    <citation type="submission" date="2018-10" db="EMBL/GenBank/DDBJ databases">
        <title>Tessaracoccus antarcticuss sp. nov., isolated from sediment.</title>
        <authorList>
            <person name="Zhou L.Y."/>
            <person name="Du Z.J."/>
        </authorList>
    </citation>
    <scope>NUCLEOTIDE SEQUENCE [LARGE SCALE GENOMIC DNA]</scope>
    <source>
        <strain evidence="2 3">JDX10</strain>
    </source>
</reference>
<dbReference type="InterPro" id="IPR029063">
    <property type="entry name" value="SAM-dependent_MTases_sf"/>
</dbReference>
<dbReference type="OrthoDB" id="7062303at2"/>
<dbReference type="CDD" id="cd02440">
    <property type="entry name" value="AdoMet_MTases"/>
    <property type="match status" value="1"/>
</dbReference>
<organism evidence="2 3">
    <name type="scientific">Tessaracoccus antarcticus</name>
    <dbReference type="NCBI Taxonomy" id="2479848"/>
    <lineage>
        <taxon>Bacteria</taxon>
        <taxon>Bacillati</taxon>
        <taxon>Actinomycetota</taxon>
        <taxon>Actinomycetes</taxon>
        <taxon>Propionibacteriales</taxon>
        <taxon>Propionibacteriaceae</taxon>
        <taxon>Tessaracoccus</taxon>
    </lineage>
</organism>
<comment type="caution">
    <text evidence="2">The sequence shown here is derived from an EMBL/GenBank/DDBJ whole genome shotgun (WGS) entry which is preliminary data.</text>
</comment>
<dbReference type="SUPFAM" id="SSF53335">
    <property type="entry name" value="S-adenosyl-L-methionine-dependent methyltransferases"/>
    <property type="match status" value="1"/>
</dbReference>
<dbReference type="GO" id="GO:0008168">
    <property type="term" value="F:methyltransferase activity"/>
    <property type="evidence" value="ECO:0007669"/>
    <property type="project" value="UniProtKB-KW"/>
</dbReference>
<dbReference type="InterPro" id="IPR041698">
    <property type="entry name" value="Methyltransf_25"/>
</dbReference>
<evidence type="ECO:0000313" key="2">
    <source>
        <dbReference type="EMBL" id="RMB62491.1"/>
    </source>
</evidence>
<dbReference type="EMBL" id="REFW01000001">
    <property type="protein sequence ID" value="RMB62491.1"/>
    <property type="molecule type" value="Genomic_DNA"/>
</dbReference>
<dbReference type="Gene3D" id="3.40.50.150">
    <property type="entry name" value="Vaccinia Virus protein VP39"/>
    <property type="match status" value="1"/>
</dbReference>
<keyword evidence="2" id="KW-0489">Methyltransferase</keyword>
<dbReference type="GO" id="GO:0032259">
    <property type="term" value="P:methylation"/>
    <property type="evidence" value="ECO:0007669"/>
    <property type="project" value="UniProtKB-KW"/>
</dbReference>
<keyword evidence="3" id="KW-1185">Reference proteome</keyword>
<dbReference type="Pfam" id="PF13649">
    <property type="entry name" value="Methyltransf_25"/>
    <property type="match status" value="1"/>
</dbReference>
<gene>
    <name evidence="2" type="ORF">EAX62_05705</name>
</gene>
<dbReference type="Proteomes" id="UP000275256">
    <property type="component" value="Unassembled WGS sequence"/>
</dbReference>
<evidence type="ECO:0000313" key="3">
    <source>
        <dbReference type="Proteomes" id="UP000275256"/>
    </source>
</evidence>
<protein>
    <submittedName>
        <fullName evidence="2">Class I SAM-dependent methyltransferase</fullName>
    </submittedName>
</protein>
<dbReference type="AlphaFoldDB" id="A0A3M0GBQ8"/>
<sequence>MSFEPSKWTQIISADPGHSRRYIERFEMMAAAGHDLLGEARTVDAMVPRNARILDAGCGPGRHGGHLMSLGHTVVGVDGDPTLIKTAQAMHPGATWVVSDLAELDLASRGIAADFDAILCAGNVMGFLAPSTRVTVLERFRQHLADDGRAVIGFGAGRGYEFDDFFGDLDAAGLSLDLALSTWDLRPYRAGDGFLVALCGRG</sequence>